<comment type="caution">
    <text evidence="5">The sequence shown here is derived from an EMBL/GenBank/DDBJ whole genome shotgun (WGS) entry which is preliminary data.</text>
</comment>
<dbReference type="AlphaFoldDB" id="A0AAW5TXK4"/>
<dbReference type="GO" id="GO:0015074">
    <property type="term" value="P:DNA integration"/>
    <property type="evidence" value="ECO:0007669"/>
    <property type="project" value="InterPro"/>
</dbReference>
<dbReference type="Pfam" id="PF17293">
    <property type="entry name" value="Arm-DNA-bind_5"/>
    <property type="match status" value="1"/>
</dbReference>
<dbReference type="Gene3D" id="1.10.150.130">
    <property type="match status" value="1"/>
</dbReference>
<dbReference type="InterPro" id="IPR011010">
    <property type="entry name" value="DNA_brk_join_enz"/>
</dbReference>
<evidence type="ECO:0000256" key="1">
    <source>
        <dbReference type="ARBA" id="ARBA00008857"/>
    </source>
</evidence>
<proteinExistence type="inferred from homology"/>
<protein>
    <submittedName>
        <fullName evidence="5">Site-specific integrase</fullName>
    </submittedName>
</protein>
<dbReference type="InterPro" id="IPR002104">
    <property type="entry name" value="Integrase_catalytic"/>
</dbReference>
<dbReference type="PROSITE" id="PS51898">
    <property type="entry name" value="TYR_RECOMBINASE"/>
    <property type="match status" value="1"/>
</dbReference>
<dbReference type="PANTHER" id="PTHR30349:SF64">
    <property type="entry name" value="PROPHAGE INTEGRASE INTD-RELATED"/>
    <property type="match status" value="1"/>
</dbReference>
<evidence type="ECO:0000313" key="6">
    <source>
        <dbReference type="Proteomes" id="UP001209074"/>
    </source>
</evidence>
<feature type="domain" description="Tyr recombinase" evidence="4">
    <location>
        <begin position="219"/>
        <end position="391"/>
    </location>
</feature>
<reference evidence="5" key="1">
    <citation type="submission" date="2022-11" db="EMBL/GenBank/DDBJ databases">
        <title>Genomic repertoires linked with pathogenic potency of arthritogenic Prevotella copri isolated from the gut of rheumatoid arthritis patients.</title>
        <authorList>
            <person name="Nii T."/>
            <person name="Maeda Y."/>
            <person name="Motooka D."/>
            <person name="Naito M."/>
            <person name="Matsumoto Y."/>
            <person name="Ogawa T."/>
            <person name="Oguro-Igashira E."/>
            <person name="Kishikawa T."/>
            <person name="Yamashita M."/>
            <person name="Koizumi S."/>
            <person name="Kurakawa T."/>
            <person name="Okumura R."/>
            <person name="Kayama H."/>
            <person name="Murakami M."/>
            <person name="Sakaguchi T."/>
            <person name="Das B."/>
            <person name="Nakamura S."/>
            <person name="Okada Y."/>
            <person name="Kumanogoh A."/>
            <person name="Takeda K."/>
        </authorList>
    </citation>
    <scope>NUCLEOTIDE SEQUENCE</scope>
    <source>
        <strain evidence="5">N016-13</strain>
    </source>
</reference>
<evidence type="ECO:0000256" key="2">
    <source>
        <dbReference type="ARBA" id="ARBA00023125"/>
    </source>
</evidence>
<dbReference type="PANTHER" id="PTHR30349">
    <property type="entry name" value="PHAGE INTEGRASE-RELATED"/>
    <property type="match status" value="1"/>
</dbReference>
<sequence length="408" mass="46772">MMRCTFKTVFYVNGSKERNGIVPIMGRVTINGTIAQFSCKQSVTKAIWDAKGNRAIGKSKEAKEVNFVLDNIKAQIAKHYQRLSDREAFVTAEMVRNAYQGIGTEYETLLRAFDKENAAFAKRVGKDRAKTTYNKYLTVRKYVAEFIKYQYKRSDMSMNELTEEFIRDYCLYLKNVVGLAQSSIWIYSIPLKHIVTTAHYNGKIPRNPFAMYHVDPDHKEREFLTLDELTAMTEIKLEDPNMAFARDLFIFGCWTGISFIDIKNLTEDNICIVNGAPWIVSKRQKTGVPFQIKLMDIPIQIIERYKSFRKDCHLFHIGDHGTINKHIKRVAAMCGIKKQVSFHVSRHSWAVLALEYGMPIESVSKILGHTNITTTQIYAKVTSNKLDHDISVFESRIKGHLPVIGGMV</sequence>
<dbReference type="Proteomes" id="UP001209074">
    <property type="component" value="Unassembled WGS sequence"/>
</dbReference>
<evidence type="ECO:0000313" key="5">
    <source>
        <dbReference type="EMBL" id="MCW4093513.1"/>
    </source>
</evidence>
<dbReference type="SUPFAM" id="SSF56349">
    <property type="entry name" value="DNA breaking-rejoining enzymes"/>
    <property type="match status" value="1"/>
</dbReference>
<dbReference type="InterPro" id="IPR050090">
    <property type="entry name" value="Tyrosine_recombinase_XerCD"/>
</dbReference>
<dbReference type="GO" id="GO:0003677">
    <property type="term" value="F:DNA binding"/>
    <property type="evidence" value="ECO:0007669"/>
    <property type="project" value="UniProtKB-KW"/>
</dbReference>
<organism evidence="5 6">
    <name type="scientific">Segatella copri</name>
    <dbReference type="NCBI Taxonomy" id="165179"/>
    <lineage>
        <taxon>Bacteria</taxon>
        <taxon>Pseudomonadati</taxon>
        <taxon>Bacteroidota</taxon>
        <taxon>Bacteroidia</taxon>
        <taxon>Bacteroidales</taxon>
        <taxon>Prevotellaceae</taxon>
        <taxon>Segatella</taxon>
    </lineage>
</organism>
<dbReference type="InterPro" id="IPR010998">
    <property type="entry name" value="Integrase_recombinase_N"/>
</dbReference>
<name>A0AAW5TXK4_9BACT</name>
<dbReference type="InterPro" id="IPR025269">
    <property type="entry name" value="SAM-like_dom"/>
</dbReference>
<dbReference type="Gene3D" id="1.10.443.10">
    <property type="entry name" value="Intergrase catalytic core"/>
    <property type="match status" value="1"/>
</dbReference>
<gene>
    <name evidence="5" type="ORF">ONT05_08065</name>
</gene>
<dbReference type="EMBL" id="JAPDUS010000012">
    <property type="protein sequence ID" value="MCW4093513.1"/>
    <property type="molecule type" value="Genomic_DNA"/>
</dbReference>
<dbReference type="InterPro" id="IPR035386">
    <property type="entry name" value="Arm-DNA-bind_5"/>
</dbReference>
<accession>A0AAW5TXK4</accession>
<dbReference type="GO" id="GO:0006310">
    <property type="term" value="P:DNA recombination"/>
    <property type="evidence" value="ECO:0007669"/>
    <property type="project" value="UniProtKB-KW"/>
</dbReference>
<dbReference type="RefSeq" id="WP_181989128.1">
    <property type="nucleotide sequence ID" value="NZ_JAPDUQ010000001.1"/>
</dbReference>
<dbReference type="CDD" id="cd01185">
    <property type="entry name" value="INTN1_C_like"/>
    <property type="match status" value="1"/>
</dbReference>
<dbReference type="InterPro" id="IPR013762">
    <property type="entry name" value="Integrase-like_cat_sf"/>
</dbReference>
<evidence type="ECO:0000259" key="4">
    <source>
        <dbReference type="PROSITE" id="PS51898"/>
    </source>
</evidence>
<comment type="similarity">
    <text evidence="1">Belongs to the 'phage' integrase family.</text>
</comment>
<keyword evidence="3" id="KW-0233">DNA recombination</keyword>
<keyword evidence="2" id="KW-0238">DNA-binding</keyword>
<dbReference type="Pfam" id="PF13102">
    <property type="entry name" value="Phage_int_SAM_5"/>
    <property type="match status" value="1"/>
</dbReference>
<dbReference type="Pfam" id="PF00589">
    <property type="entry name" value="Phage_integrase"/>
    <property type="match status" value="1"/>
</dbReference>
<evidence type="ECO:0000256" key="3">
    <source>
        <dbReference type="ARBA" id="ARBA00023172"/>
    </source>
</evidence>